<evidence type="ECO:0000259" key="9">
    <source>
        <dbReference type="Pfam" id="PF00137"/>
    </source>
</evidence>
<evidence type="ECO:0000256" key="3">
    <source>
        <dbReference type="ARBA" id="ARBA00022448"/>
    </source>
</evidence>
<dbReference type="AlphaFoldDB" id="A0A1Y3GG03"/>
<keyword evidence="4 8" id="KW-0812">Transmembrane</keyword>
<dbReference type="GO" id="GO:0033179">
    <property type="term" value="C:proton-transporting V-type ATPase, V0 domain"/>
    <property type="evidence" value="ECO:0007669"/>
    <property type="project" value="InterPro"/>
</dbReference>
<protein>
    <submittedName>
        <fullName evidence="10">Archaeal/vacuolar-type H+-ATPase subunit K</fullName>
    </submittedName>
</protein>
<keyword evidence="7 8" id="KW-0472">Membrane</keyword>
<keyword evidence="6" id="KW-0406">Ion transport</keyword>
<name>A0A1Y3GG03_9EURY</name>
<comment type="similarity">
    <text evidence="2">Belongs to the V-ATPase proteolipid subunit family.</text>
</comment>
<feature type="domain" description="V-ATPase proteolipid subunit C-like" evidence="9">
    <location>
        <begin position="9"/>
        <end position="68"/>
    </location>
</feature>
<evidence type="ECO:0000256" key="6">
    <source>
        <dbReference type="ARBA" id="ARBA00023065"/>
    </source>
</evidence>
<dbReference type="InterPro" id="IPR000245">
    <property type="entry name" value="ATPase_proteolipid_csu"/>
</dbReference>
<dbReference type="InterPro" id="IPR002379">
    <property type="entry name" value="ATPase_proteolipid_c-like_dom"/>
</dbReference>
<keyword evidence="3" id="KW-0813">Transport</keyword>
<comment type="caution">
    <text evidence="10">The sequence shown here is derived from an EMBL/GenBank/DDBJ whole genome shotgun (WGS) entry which is preliminary data.</text>
</comment>
<evidence type="ECO:0000256" key="1">
    <source>
        <dbReference type="ARBA" id="ARBA00004141"/>
    </source>
</evidence>
<dbReference type="RefSeq" id="WP_086637171.1">
    <property type="nucleotide sequence ID" value="NZ_MRZU01000003.1"/>
</dbReference>
<comment type="subcellular location">
    <subcellularLocation>
        <location evidence="1">Membrane</location>
        <topology evidence="1">Multi-pass membrane protein</topology>
    </subcellularLocation>
</comment>
<dbReference type="Proteomes" id="UP000195137">
    <property type="component" value="Unassembled WGS sequence"/>
</dbReference>
<dbReference type="EMBL" id="MRZU01000003">
    <property type="protein sequence ID" value="OUJ19134.1"/>
    <property type="molecule type" value="Genomic_DNA"/>
</dbReference>
<gene>
    <name evidence="10" type="ORF">AMET1_0786</name>
</gene>
<proteinExistence type="inferred from homology"/>
<organism evidence="10 11">
    <name type="scientific">Methanonatronarchaeum thermophilum</name>
    <dbReference type="NCBI Taxonomy" id="1927129"/>
    <lineage>
        <taxon>Archaea</taxon>
        <taxon>Methanobacteriati</taxon>
        <taxon>Methanobacteriota</taxon>
        <taxon>Methanonatronarchaeia</taxon>
        <taxon>Methanonatronarchaeales</taxon>
        <taxon>Methanonatronarchaeaceae</taxon>
        <taxon>Methanonatronarchaeum</taxon>
    </lineage>
</organism>
<dbReference type="CDD" id="cd18120">
    <property type="entry name" value="ATP-synt_Vo_Ao_c"/>
    <property type="match status" value="1"/>
</dbReference>
<evidence type="ECO:0000256" key="7">
    <source>
        <dbReference type="ARBA" id="ARBA00023136"/>
    </source>
</evidence>
<dbReference type="Pfam" id="PF00137">
    <property type="entry name" value="ATP-synt_C"/>
    <property type="match status" value="1"/>
</dbReference>
<dbReference type="SUPFAM" id="SSF81333">
    <property type="entry name" value="F1F0 ATP synthase subunit C"/>
    <property type="match status" value="1"/>
</dbReference>
<dbReference type="GO" id="GO:0046961">
    <property type="term" value="F:proton-transporting ATPase activity, rotational mechanism"/>
    <property type="evidence" value="ECO:0007669"/>
    <property type="project" value="InterPro"/>
</dbReference>
<dbReference type="InterPro" id="IPR035921">
    <property type="entry name" value="F/V-ATP_Csub_sf"/>
</dbReference>
<evidence type="ECO:0000313" key="11">
    <source>
        <dbReference type="Proteomes" id="UP000195137"/>
    </source>
</evidence>
<evidence type="ECO:0000256" key="4">
    <source>
        <dbReference type="ARBA" id="ARBA00022692"/>
    </source>
</evidence>
<evidence type="ECO:0000256" key="5">
    <source>
        <dbReference type="ARBA" id="ARBA00022989"/>
    </source>
</evidence>
<reference evidence="10 11" key="1">
    <citation type="submission" date="2016-12" db="EMBL/GenBank/DDBJ databases">
        <title>Discovery of methanogenic haloarchaea.</title>
        <authorList>
            <person name="Sorokin D.Y."/>
            <person name="Makarova K.S."/>
            <person name="Abbas B."/>
            <person name="Ferrer M."/>
            <person name="Golyshin P.N."/>
        </authorList>
    </citation>
    <scope>NUCLEOTIDE SEQUENCE [LARGE SCALE GENOMIC DNA]</scope>
    <source>
        <strain evidence="10">AMET1</strain>
    </source>
</reference>
<evidence type="ECO:0000256" key="8">
    <source>
        <dbReference type="SAM" id="Phobius"/>
    </source>
</evidence>
<keyword evidence="5 8" id="KW-1133">Transmembrane helix</keyword>
<feature type="transmembrane region" description="Helical" evidence="8">
    <location>
        <begin position="48"/>
        <end position="70"/>
    </location>
</feature>
<dbReference type="Gene3D" id="1.20.120.610">
    <property type="entry name" value="lithium bound rotor ring of v- atpase"/>
    <property type="match status" value="1"/>
</dbReference>
<sequence>MEIEFGVNLAALLAIAIPAFAAAWAISKVGVASAGAIAENPEVSGITIIYVAFAEALAIYGLLISLLLVFGI</sequence>
<accession>A0A1Y3GG03</accession>
<dbReference type="PRINTS" id="PR00122">
    <property type="entry name" value="VACATPASE"/>
</dbReference>
<keyword evidence="11" id="KW-1185">Reference proteome</keyword>
<evidence type="ECO:0000256" key="2">
    <source>
        <dbReference type="ARBA" id="ARBA00007296"/>
    </source>
</evidence>
<evidence type="ECO:0000313" key="10">
    <source>
        <dbReference type="EMBL" id="OUJ19134.1"/>
    </source>
</evidence>